<organism evidence="2">
    <name type="scientific">Phaffia rhodozyma</name>
    <name type="common">Yeast</name>
    <name type="synonym">Xanthophyllomyces dendrorhous</name>
    <dbReference type="NCBI Taxonomy" id="264483"/>
    <lineage>
        <taxon>Eukaryota</taxon>
        <taxon>Fungi</taxon>
        <taxon>Dikarya</taxon>
        <taxon>Basidiomycota</taxon>
        <taxon>Agaricomycotina</taxon>
        <taxon>Tremellomycetes</taxon>
        <taxon>Cystofilobasidiales</taxon>
        <taxon>Mrakiaceae</taxon>
        <taxon>Phaffia</taxon>
    </lineage>
</organism>
<feature type="transmembrane region" description="Helical" evidence="1">
    <location>
        <begin position="35"/>
        <end position="58"/>
    </location>
</feature>
<keyword evidence="1" id="KW-0812">Transmembrane</keyword>
<reference evidence="2" key="1">
    <citation type="submission" date="2014-08" db="EMBL/GenBank/DDBJ databases">
        <authorList>
            <person name="Sharma Rahul"/>
            <person name="Thines Marco"/>
        </authorList>
    </citation>
    <scope>NUCLEOTIDE SEQUENCE</scope>
</reference>
<proteinExistence type="predicted"/>
<feature type="transmembrane region" description="Helical" evidence="1">
    <location>
        <begin position="12"/>
        <end position="29"/>
    </location>
</feature>
<protein>
    <submittedName>
        <fullName evidence="2">Uncharacterized protein</fullName>
    </submittedName>
</protein>
<keyword evidence="1" id="KW-1133">Transmembrane helix</keyword>
<evidence type="ECO:0000256" key="1">
    <source>
        <dbReference type="SAM" id="Phobius"/>
    </source>
</evidence>
<accession>A0A0F7SEG6</accession>
<dbReference type="EMBL" id="LN483167">
    <property type="protein sequence ID" value="CDZ96741.1"/>
    <property type="molecule type" value="Genomic_DNA"/>
</dbReference>
<keyword evidence="1" id="KW-0472">Membrane</keyword>
<dbReference type="AlphaFoldDB" id="A0A0F7SEG6"/>
<evidence type="ECO:0000313" key="2">
    <source>
        <dbReference type="EMBL" id="CDZ96741.1"/>
    </source>
</evidence>
<name>A0A0F7SEG6_PHARH</name>
<sequence>MPASRMVSSYPFLPLGFICSPFSTFSYPFKLSVCLFSSLLIVLTYPSLSVCSLQYCLFFSSFSTLRPVVTLTASSHAKSLFLHSSPINRSSGSRKIRRATGLLPLPLHSIHPIPRPHLVQHLV</sequence>